<dbReference type="STRING" id="1286106.MPL1_01184"/>
<evidence type="ECO:0000313" key="3">
    <source>
        <dbReference type="Proteomes" id="UP000012019"/>
    </source>
</evidence>
<evidence type="ECO:0008006" key="4">
    <source>
        <dbReference type="Google" id="ProtNLM"/>
    </source>
</evidence>
<keyword evidence="1" id="KW-0472">Membrane</keyword>
<feature type="transmembrane region" description="Helical" evidence="1">
    <location>
        <begin position="98"/>
        <end position="119"/>
    </location>
</feature>
<dbReference type="RefSeq" id="WP_009725292.1">
    <property type="nucleotide sequence ID" value="NZ_APHR01000005.1"/>
</dbReference>
<keyword evidence="1" id="KW-1133">Transmembrane helix</keyword>
<protein>
    <recommendedName>
        <fullName evidence="4">DUF2007 domain-containing protein</fullName>
    </recommendedName>
</protein>
<reference evidence="2 3" key="1">
    <citation type="journal article" date="2013" name="Genome Announc.">
        <title>Draft Genome Sequence of Methylophaga lonarensis MPLT, a Haloalkaliphilic (Non-Methane-Utilizing) Methylotroph.</title>
        <authorList>
            <person name="Shetty S.A."/>
            <person name="Marathe N.P."/>
            <person name="Munot H."/>
            <person name="Antony C.P."/>
            <person name="Dhotre D.P."/>
            <person name="Murrell J.C."/>
            <person name="Shouche Y.S."/>
        </authorList>
    </citation>
    <scope>NUCLEOTIDE SEQUENCE [LARGE SCALE GENOMIC DNA]</scope>
    <source>
        <strain evidence="2 3">MPL</strain>
    </source>
</reference>
<dbReference type="InterPro" id="IPR046162">
    <property type="entry name" value="DUF6164"/>
</dbReference>
<gene>
    <name evidence="2" type="ORF">MPL1_01184</name>
</gene>
<dbReference type="Pfam" id="PF19661">
    <property type="entry name" value="DUF6164"/>
    <property type="match status" value="1"/>
</dbReference>
<dbReference type="EMBL" id="APHR01000005">
    <property type="protein sequence ID" value="EMR14175.1"/>
    <property type="molecule type" value="Genomic_DNA"/>
</dbReference>
<keyword evidence="1" id="KW-0812">Transmembrane</keyword>
<accession>M7PJV3</accession>
<name>M7PJV3_9GAMM</name>
<organism evidence="2 3">
    <name type="scientific">Methylophaga lonarensis MPL</name>
    <dbReference type="NCBI Taxonomy" id="1286106"/>
    <lineage>
        <taxon>Bacteria</taxon>
        <taxon>Pseudomonadati</taxon>
        <taxon>Pseudomonadota</taxon>
        <taxon>Gammaproteobacteria</taxon>
        <taxon>Thiotrichales</taxon>
        <taxon>Piscirickettsiaceae</taxon>
        <taxon>Methylophaga</taxon>
    </lineage>
</organism>
<keyword evidence="3" id="KW-1185">Reference proteome</keyword>
<dbReference type="AlphaFoldDB" id="M7PJV3"/>
<sequence length="120" mass="13600">MATLLFKLNNVPEDEAAEVRELLEQQGFHTYETSAGFFGLGVAAIWLVNASDKALAMEAIDAYQAERAIRMRAEYEARVARGEEPTLWDNIKASPMRFVGLLILLCFILSIMLLPFWYLI</sequence>
<dbReference type="PATRIC" id="fig|1286106.3.peg.240"/>
<dbReference type="OrthoDB" id="5569385at2"/>
<proteinExistence type="predicted"/>
<dbReference type="Proteomes" id="UP000012019">
    <property type="component" value="Unassembled WGS sequence"/>
</dbReference>
<dbReference type="eggNOG" id="ENOG50332TA">
    <property type="taxonomic scope" value="Bacteria"/>
</dbReference>
<comment type="caution">
    <text evidence="2">The sequence shown here is derived from an EMBL/GenBank/DDBJ whole genome shotgun (WGS) entry which is preliminary data.</text>
</comment>
<evidence type="ECO:0000256" key="1">
    <source>
        <dbReference type="SAM" id="Phobius"/>
    </source>
</evidence>
<evidence type="ECO:0000313" key="2">
    <source>
        <dbReference type="EMBL" id="EMR14175.1"/>
    </source>
</evidence>